<dbReference type="AlphaFoldDB" id="A0A368UMX5"/>
<dbReference type="EMBL" id="QPIZ01000024">
    <property type="protein sequence ID" value="RCW30053.1"/>
    <property type="molecule type" value="Genomic_DNA"/>
</dbReference>
<evidence type="ECO:0008006" key="3">
    <source>
        <dbReference type="Google" id="ProtNLM"/>
    </source>
</evidence>
<organism evidence="1 2">
    <name type="scientific">Marinilabilia salmonicolor</name>
    <dbReference type="NCBI Taxonomy" id="989"/>
    <lineage>
        <taxon>Bacteria</taxon>
        <taxon>Pseudomonadati</taxon>
        <taxon>Bacteroidota</taxon>
        <taxon>Bacteroidia</taxon>
        <taxon>Marinilabiliales</taxon>
        <taxon>Marinilabiliaceae</taxon>
        <taxon>Marinilabilia</taxon>
    </lineage>
</organism>
<evidence type="ECO:0000313" key="2">
    <source>
        <dbReference type="Proteomes" id="UP000252733"/>
    </source>
</evidence>
<proteinExistence type="predicted"/>
<reference evidence="1 2" key="1">
    <citation type="submission" date="2018-07" db="EMBL/GenBank/DDBJ databases">
        <title>Freshwater and sediment microbial communities from various areas in North America, analyzing microbe dynamics in response to fracking.</title>
        <authorList>
            <person name="Lamendella R."/>
        </authorList>
    </citation>
    <scope>NUCLEOTIDE SEQUENCE [LARGE SCALE GENOMIC DNA]</scope>
    <source>
        <strain evidence="1 2">160A</strain>
    </source>
</reference>
<sequence length="47" mass="5648">MSNKTYAGEWLTLAERNLKTARLLIRENHFTDIITIYDYVRNFKDRG</sequence>
<evidence type="ECO:0000313" key="1">
    <source>
        <dbReference type="EMBL" id="RCW30053.1"/>
    </source>
</evidence>
<accession>A0A368UMX5</accession>
<protein>
    <recommendedName>
        <fullName evidence="3">HEPN domain-containing protein</fullName>
    </recommendedName>
</protein>
<dbReference type="Proteomes" id="UP000252733">
    <property type="component" value="Unassembled WGS sequence"/>
</dbReference>
<gene>
    <name evidence="1" type="ORF">DFO77_12465</name>
</gene>
<name>A0A368UMX5_9BACT</name>
<keyword evidence="2" id="KW-1185">Reference proteome</keyword>
<comment type="caution">
    <text evidence="1">The sequence shown here is derived from an EMBL/GenBank/DDBJ whole genome shotgun (WGS) entry which is preliminary data.</text>
</comment>